<sequence length="240" mass="26386">MTATPHLLAPVPQRIRAITLDLDDTLWPVWPTIERAEAVLHDWLSQHAPATAARFDVKGLRALRNAVGAQHPDQVHDLSWLRKTSLERALTLAGEDPALAHPAFEVFFDHRQRVTLFDEVPRALAELARRYPVLALTNGNSDLHRIGLAQHFQGVMTAREFGVGKPAPVFFHAACEQLGLPPEQVLHVGDDWALDVEGAHAAGLPSVWLHRAGHPPKPADAQAQPWLVTDSLDGLLQALS</sequence>
<dbReference type="InterPro" id="IPR036412">
    <property type="entry name" value="HAD-like_sf"/>
</dbReference>
<dbReference type="Gene3D" id="3.40.50.1000">
    <property type="entry name" value="HAD superfamily/HAD-like"/>
    <property type="match status" value="1"/>
</dbReference>
<keyword evidence="2 4" id="KW-0378">Hydrolase</keyword>
<protein>
    <submittedName>
        <fullName evidence="4">HAD-IA family hydrolase</fullName>
    </submittedName>
</protein>
<dbReference type="NCBIfam" id="TIGR01509">
    <property type="entry name" value="HAD-SF-IA-v3"/>
    <property type="match status" value="1"/>
</dbReference>
<evidence type="ECO:0000313" key="5">
    <source>
        <dbReference type="Proteomes" id="UP001379945"/>
    </source>
</evidence>
<comment type="cofactor">
    <cofactor evidence="1">
        <name>Mg(2+)</name>
        <dbReference type="ChEBI" id="CHEBI:18420"/>
    </cofactor>
</comment>
<evidence type="ECO:0000256" key="3">
    <source>
        <dbReference type="ARBA" id="ARBA00022842"/>
    </source>
</evidence>
<dbReference type="EMBL" id="JBBUTI010000008">
    <property type="protein sequence ID" value="MEK8047301.1"/>
    <property type="molecule type" value="Genomic_DNA"/>
</dbReference>
<dbReference type="SFLD" id="SFLDG01129">
    <property type="entry name" value="C1.5:_HAD__Beta-PGM__Phosphata"/>
    <property type="match status" value="1"/>
</dbReference>
<dbReference type="InterPro" id="IPR051400">
    <property type="entry name" value="HAD-like_hydrolase"/>
</dbReference>
<organism evidence="4 5">
    <name type="scientific">Ideonella margarita</name>
    <dbReference type="NCBI Taxonomy" id="2984191"/>
    <lineage>
        <taxon>Bacteria</taxon>
        <taxon>Pseudomonadati</taxon>
        <taxon>Pseudomonadota</taxon>
        <taxon>Betaproteobacteria</taxon>
        <taxon>Burkholderiales</taxon>
        <taxon>Sphaerotilaceae</taxon>
        <taxon>Ideonella</taxon>
    </lineage>
</organism>
<comment type="caution">
    <text evidence="4">The sequence shown here is derived from an EMBL/GenBank/DDBJ whole genome shotgun (WGS) entry which is preliminary data.</text>
</comment>
<dbReference type="PANTHER" id="PTHR46470">
    <property type="entry name" value="N-ACYLNEURAMINATE-9-PHOSPHATASE"/>
    <property type="match status" value="1"/>
</dbReference>
<accession>A0ABU9C6M7</accession>
<keyword evidence="5" id="KW-1185">Reference proteome</keyword>
<reference evidence="4 5" key="1">
    <citation type="submission" date="2024-04" db="EMBL/GenBank/DDBJ databases">
        <title>Novel species of the genus Ideonella isolated from streams.</title>
        <authorList>
            <person name="Lu H."/>
        </authorList>
    </citation>
    <scope>NUCLEOTIDE SEQUENCE [LARGE SCALE GENOMIC DNA]</scope>
    <source>
        <strain evidence="4 5">LYT19W</strain>
    </source>
</reference>
<dbReference type="PANTHER" id="PTHR46470:SF4">
    <property type="entry name" value="5-AMINO-6-(5-PHOSPHO-D-RIBITYLAMINO)URACIL PHOSPHATASE YIGB"/>
    <property type="match status" value="1"/>
</dbReference>
<gene>
    <name evidence="4" type="ORF">AACH00_13150</name>
</gene>
<dbReference type="GO" id="GO:0016787">
    <property type="term" value="F:hydrolase activity"/>
    <property type="evidence" value="ECO:0007669"/>
    <property type="project" value="UniProtKB-KW"/>
</dbReference>
<dbReference type="SFLD" id="SFLDS00003">
    <property type="entry name" value="Haloacid_Dehalogenase"/>
    <property type="match status" value="1"/>
</dbReference>
<evidence type="ECO:0000256" key="2">
    <source>
        <dbReference type="ARBA" id="ARBA00022801"/>
    </source>
</evidence>
<proteinExistence type="predicted"/>
<dbReference type="NCBIfam" id="TIGR01549">
    <property type="entry name" value="HAD-SF-IA-v1"/>
    <property type="match status" value="1"/>
</dbReference>
<dbReference type="Pfam" id="PF00702">
    <property type="entry name" value="Hydrolase"/>
    <property type="match status" value="1"/>
</dbReference>
<name>A0ABU9C6M7_9BURK</name>
<dbReference type="SUPFAM" id="SSF56784">
    <property type="entry name" value="HAD-like"/>
    <property type="match status" value="1"/>
</dbReference>
<evidence type="ECO:0000313" key="4">
    <source>
        <dbReference type="EMBL" id="MEK8047301.1"/>
    </source>
</evidence>
<dbReference type="Proteomes" id="UP001379945">
    <property type="component" value="Unassembled WGS sequence"/>
</dbReference>
<keyword evidence="3" id="KW-0460">Magnesium</keyword>
<dbReference type="RefSeq" id="WP_341399604.1">
    <property type="nucleotide sequence ID" value="NZ_JBBUTI010000008.1"/>
</dbReference>
<dbReference type="InterPro" id="IPR023214">
    <property type="entry name" value="HAD_sf"/>
</dbReference>
<dbReference type="Gene3D" id="1.20.120.1600">
    <property type="match status" value="1"/>
</dbReference>
<dbReference type="InterPro" id="IPR006439">
    <property type="entry name" value="HAD-SF_hydro_IA"/>
</dbReference>
<evidence type="ECO:0000256" key="1">
    <source>
        <dbReference type="ARBA" id="ARBA00001946"/>
    </source>
</evidence>